<dbReference type="Pfam" id="PF03737">
    <property type="entry name" value="RraA-like"/>
    <property type="match status" value="1"/>
</dbReference>
<sequence>MLMPWSTDMELFSLMKQELFPAVAGDILDEMGYRHQFLSQTLRPLHPDMVIAGRAMPVLEADYPAAMMADSPGPLAGKDFGLMFEALDSLKAGEVYIAAGASPKYALWGGLMTARAKYLKAAGAILNGYSRDTQEILSMNFPVFSYGSYAQDQKVRGKVLDYRVSIEVDHIVIHPGDLVFSDRDGVLLIPQTIEREVIHLALEKVRAENHVRNAIDQGMATVEAYHRFGVM</sequence>
<feature type="binding site" evidence="1">
    <location>
        <position position="132"/>
    </location>
    <ligand>
        <name>Mg(2+)</name>
        <dbReference type="ChEBI" id="CHEBI:18420"/>
    </ligand>
</feature>
<organism evidence="2 3">
    <name type="scientific">Aquitalea magnusonii</name>
    <dbReference type="NCBI Taxonomy" id="332411"/>
    <lineage>
        <taxon>Bacteria</taxon>
        <taxon>Pseudomonadati</taxon>
        <taxon>Pseudomonadota</taxon>
        <taxon>Betaproteobacteria</taxon>
        <taxon>Neisseriales</taxon>
        <taxon>Chromobacteriaceae</taxon>
        <taxon>Aquitalea</taxon>
    </lineage>
</organism>
<evidence type="ECO:0000256" key="1">
    <source>
        <dbReference type="PIRSR" id="PIRSR605493-1"/>
    </source>
</evidence>
<dbReference type="InterPro" id="IPR005493">
    <property type="entry name" value="RraA/RraA-like"/>
</dbReference>
<dbReference type="EMBL" id="AP018823">
    <property type="protein sequence ID" value="BBF85421.1"/>
    <property type="molecule type" value="Genomic_DNA"/>
</dbReference>
<feature type="binding site" evidence="1">
    <location>
        <begin position="109"/>
        <end position="112"/>
    </location>
    <ligand>
        <name>substrate</name>
    </ligand>
</feature>
<keyword evidence="3" id="KW-1185">Reference proteome</keyword>
<dbReference type="InterPro" id="IPR036704">
    <property type="entry name" value="RraA/RraA-like_sf"/>
</dbReference>
<keyword evidence="1" id="KW-0479">Metal-binding</keyword>
<dbReference type="GO" id="GO:0008168">
    <property type="term" value="F:methyltransferase activity"/>
    <property type="evidence" value="ECO:0007669"/>
    <property type="project" value="UniProtKB-KW"/>
</dbReference>
<keyword evidence="2" id="KW-0808">Transferase</keyword>
<evidence type="ECO:0000313" key="3">
    <source>
        <dbReference type="Proteomes" id="UP000198290"/>
    </source>
</evidence>
<dbReference type="PANTHER" id="PTHR33254">
    <property type="entry name" value="4-HYDROXY-4-METHYL-2-OXOGLUTARATE ALDOLASE 3-RELATED"/>
    <property type="match status" value="1"/>
</dbReference>
<dbReference type="GO" id="GO:0047443">
    <property type="term" value="F:4-hydroxy-4-methyl-2-oxoglutarate aldolase activity"/>
    <property type="evidence" value="ECO:0007669"/>
    <property type="project" value="TreeGrafter"/>
</dbReference>
<reference evidence="2 3" key="2">
    <citation type="journal article" date="2017" name="Genome Announc.">
        <title>Draft genome sequence of Aquitalea magnusonii strain H3, a plant growth-promoting bacterium of duckweed Lemna minor.</title>
        <authorList>
            <person name="Ishizawa H."/>
            <person name="Kuroda M."/>
            <person name="Ike M."/>
        </authorList>
    </citation>
    <scope>NUCLEOTIDE SEQUENCE [LARGE SCALE GENOMIC DNA]</scope>
    <source>
        <strain evidence="2 3">H3</strain>
    </source>
</reference>
<dbReference type="KEGG" id="amah:DLM_1805"/>
<proteinExistence type="predicted"/>
<dbReference type="Gene3D" id="3.50.30.40">
    <property type="entry name" value="Ribonuclease E inhibitor RraA/RraA-like"/>
    <property type="match status" value="1"/>
</dbReference>
<name>A0A3G9GGP8_9NEIS</name>
<dbReference type="GO" id="GO:0008948">
    <property type="term" value="F:oxaloacetate decarboxylase activity"/>
    <property type="evidence" value="ECO:0007669"/>
    <property type="project" value="TreeGrafter"/>
</dbReference>
<evidence type="ECO:0000313" key="2">
    <source>
        <dbReference type="EMBL" id="BBF85421.1"/>
    </source>
</evidence>
<protein>
    <submittedName>
        <fullName evidence="2">Demethylmenaquinone methyltransferase</fullName>
    </submittedName>
</protein>
<reference evidence="3" key="3">
    <citation type="journal article" date="2017" name="Plant Physiol. Biochem.">
        <title>Differential oxidative and antioxidative response of duckweed Lemna minor toward plant growth promoting/inhibiting bacteria.</title>
        <authorList>
            <person name="Ishizawa H."/>
            <person name="Kuroda M."/>
            <person name="Morikawa M."/>
            <person name="Ike M."/>
        </authorList>
    </citation>
    <scope>NUCLEOTIDE SEQUENCE [LARGE SCALE GENOMIC DNA]</scope>
    <source>
        <strain evidence="3">H3</strain>
    </source>
</reference>
<gene>
    <name evidence="2" type="ORF">DLM_1805</name>
</gene>
<accession>A0A3G9GGP8</accession>
<feature type="binding site" evidence="1">
    <location>
        <position position="131"/>
    </location>
    <ligand>
        <name>substrate</name>
    </ligand>
</feature>
<comment type="cofactor">
    <cofactor evidence="1">
        <name>Mg(2+)</name>
        <dbReference type="ChEBI" id="CHEBI:18420"/>
    </cofactor>
</comment>
<dbReference type="CDD" id="cd16841">
    <property type="entry name" value="RraA_family"/>
    <property type="match status" value="1"/>
</dbReference>
<dbReference type="GO" id="GO:0046872">
    <property type="term" value="F:metal ion binding"/>
    <property type="evidence" value="ECO:0007669"/>
    <property type="project" value="UniProtKB-KW"/>
</dbReference>
<dbReference type="AlphaFoldDB" id="A0A3G9GGP8"/>
<keyword evidence="2" id="KW-0489">Methyltransferase</keyword>
<dbReference type="SUPFAM" id="SSF89562">
    <property type="entry name" value="RraA-like"/>
    <property type="match status" value="1"/>
</dbReference>
<dbReference type="GO" id="GO:0032259">
    <property type="term" value="P:methylation"/>
    <property type="evidence" value="ECO:0007669"/>
    <property type="project" value="UniProtKB-KW"/>
</dbReference>
<keyword evidence="1" id="KW-0460">Magnesium</keyword>
<dbReference type="Proteomes" id="UP000198290">
    <property type="component" value="Chromosome"/>
</dbReference>
<dbReference type="PANTHER" id="PTHR33254:SF28">
    <property type="entry name" value="4-HYDROXY-4-METHYL-2-OXOGLUTARATE ALDOLASE"/>
    <property type="match status" value="1"/>
</dbReference>
<reference evidence="3" key="1">
    <citation type="journal article" date="2017" name="Biotechnol. Biofuels">
        <title>Evaluation of environmental bacterial communities as a factor affecting the growth of duckweed Lemna minor.</title>
        <authorList>
            <person name="Ishizawa H."/>
            <person name="Kuroda M."/>
            <person name="Morikawa M."/>
            <person name="Ike M."/>
        </authorList>
    </citation>
    <scope>NUCLEOTIDE SEQUENCE [LARGE SCALE GENOMIC DNA]</scope>
    <source>
        <strain evidence="3">H3</strain>
    </source>
</reference>